<proteinExistence type="predicted"/>
<evidence type="ECO:0000313" key="1">
    <source>
        <dbReference type="EMBL" id="HHR96629.1"/>
    </source>
</evidence>
<name>A0A7C5UTW6_9CREN</name>
<dbReference type="Pfam" id="PF02596">
    <property type="entry name" value="DUF169"/>
    <property type="match status" value="1"/>
</dbReference>
<dbReference type="InterPro" id="IPR003748">
    <property type="entry name" value="DUF169"/>
</dbReference>
<protein>
    <recommendedName>
        <fullName evidence="2">DUF169 domain-containing protein</fullName>
    </recommendedName>
</protein>
<comment type="caution">
    <text evidence="1">The sequence shown here is derived from an EMBL/GenBank/DDBJ whole genome shotgun (WGS) entry which is preliminary data.</text>
</comment>
<reference evidence="1" key="1">
    <citation type="journal article" date="2020" name="mSystems">
        <title>Genome- and Community-Level Interaction Insights into Carbon Utilization and Element Cycling Functions of Hydrothermarchaeota in Hydrothermal Sediment.</title>
        <authorList>
            <person name="Zhou Z."/>
            <person name="Liu Y."/>
            <person name="Xu W."/>
            <person name="Pan J."/>
            <person name="Luo Z.H."/>
            <person name="Li M."/>
        </authorList>
    </citation>
    <scope>NUCLEOTIDE SEQUENCE [LARGE SCALE GENOMIC DNA]</scope>
    <source>
        <strain evidence="1">SpSt-1</strain>
    </source>
</reference>
<evidence type="ECO:0008006" key="2">
    <source>
        <dbReference type="Google" id="ProtNLM"/>
    </source>
</evidence>
<sequence length="250" mass="28279">MDVLDYEVLHRDCVELLRLKADPVGFKLFKEVREDVLYLDKNLALCQVIKLAAIYSSIVWVRAENIDGCVIGSYVLGFRELPQNFYRRFVELRKISEDIAKKLVENIYRVQPDRYRSAVIAPLAKFKELDLDPDGALLFCNSTQAYLLLVSYFDSTGDKPCSNFNGHAACEFIAAIADGKSPWLTIPCGGARGLAEAQDDEIWIGMKINHLDAAIKRMKSIGLRYPPKVYEMLITPPNPEHPTTHLISRA</sequence>
<dbReference type="EMBL" id="DRUB01000142">
    <property type="protein sequence ID" value="HHR96629.1"/>
    <property type="molecule type" value="Genomic_DNA"/>
</dbReference>
<organism evidence="1">
    <name type="scientific">Ignisphaera aggregans</name>
    <dbReference type="NCBI Taxonomy" id="334771"/>
    <lineage>
        <taxon>Archaea</taxon>
        <taxon>Thermoproteota</taxon>
        <taxon>Thermoprotei</taxon>
        <taxon>Desulfurococcales</taxon>
        <taxon>Desulfurococcaceae</taxon>
        <taxon>Ignisphaera</taxon>
    </lineage>
</organism>
<gene>
    <name evidence="1" type="ORF">ENL47_07460</name>
</gene>
<dbReference type="PANTHER" id="PTHR37954">
    <property type="entry name" value="BLL4979 PROTEIN"/>
    <property type="match status" value="1"/>
</dbReference>
<dbReference type="PANTHER" id="PTHR37954:SF3">
    <property type="entry name" value="DUF169 DOMAIN-CONTAINING PROTEIN"/>
    <property type="match status" value="1"/>
</dbReference>
<dbReference type="AlphaFoldDB" id="A0A7C5UTW6"/>
<accession>A0A7C5UTW6</accession>